<dbReference type="EMBL" id="AP019798">
    <property type="protein sequence ID" value="BBL88536.1"/>
    <property type="molecule type" value="Genomic_DNA"/>
</dbReference>
<evidence type="ECO:0000256" key="3">
    <source>
        <dbReference type="ARBA" id="ARBA00022837"/>
    </source>
</evidence>
<dbReference type="GO" id="GO:0005509">
    <property type="term" value="F:calcium ion binding"/>
    <property type="evidence" value="ECO:0007669"/>
    <property type="project" value="InterPro"/>
</dbReference>
<protein>
    <submittedName>
        <fullName evidence="4">Calcium-binding protein</fullName>
    </submittedName>
</protein>
<dbReference type="InterPro" id="IPR018511">
    <property type="entry name" value="Hemolysin-typ_Ca-bd_CS"/>
</dbReference>
<evidence type="ECO:0000313" key="5">
    <source>
        <dbReference type="Proteomes" id="UP000315115"/>
    </source>
</evidence>
<dbReference type="PROSITE" id="PS00330">
    <property type="entry name" value="HEMOLYSIN_CALCIUM"/>
    <property type="match status" value="1"/>
</dbReference>
<gene>
    <name evidence="4" type="ORF">VroAM7_11890</name>
</gene>
<dbReference type="SUPFAM" id="SSF51120">
    <property type="entry name" value="beta-Roll"/>
    <property type="match status" value="1"/>
</dbReference>
<keyword evidence="3" id="KW-0106">Calcium</keyword>
<dbReference type="AlphaFoldDB" id="A0A510I7Z8"/>
<proteinExistence type="predicted"/>
<dbReference type="Pfam" id="PF00353">
    <property type="entry name" value="HemolysinCabind"/>
    <property type="match status" value="2"/>
</dbReference>
<accession>A0A510I7Z8</accession>
<dbReference type="PANTHER" id="PTHR38340:SF1">
    <property type="entry name" value="S-LAYER PROTEIN"/>
    <property type="match status" value="1"/>
</dbReference>
<comment type="subcellular location">
    <subcellularLocation>
        <location evidence="1">Secreted</location>
    </subcellularLocation>
</comment>
<dbReference type="InterPro" id="IPR050557">
    <property type="entry name" value="RTX_toxin/Mannuronan_C5-epim"/>
</dbReference>
<dbReference type="InterPro" id="IPR011049">
    <property type="entry name" value="Serralysin-like_metalloprot_C"/>
</dbReference>
<evidence type="ECO:0000313" key="4">
    <source>
        <dbReference type="EMBL" id="BBL88536.1"/>
    </source>
</evidence>
<dbReference type="PRINTS" id="PR00313">
    <property type="entry name" value="CABNDNGRPT"/>
</dbReference>
<dbReference type="GO" id="GO:0005576">
    <property type="term" value="C:extracellular region"/>
    <property type="evidence" value="ECO:0007669"/>
    <property type="project" value="UniProtKB-SubCell"/>
</dbReference>
<name>A0A510I7Z8_9VIBR</name>
<evidence type="ECO:0000256" key="1">
    <source>
        <dbReference type="ARBA" id="ARBA00004613"/>
    </source>
</evidence>
<dbReference type="PANTHER" id="PTHR38340">
    <property type="entry name" value="S-LAYER PROTEIN"/>
    <property type="match status" value="1"/>
</dbReference>
<sequence length="241" mass="26048">MSRSESSSTAPDYNWIFGTAEEDDAKGTVDSFTPDVFVGDSGDEKFVGFGGNDYIDGNGGNDYLLGGKGEDHVSGGSGNDYLSGGLGDDFLYGGEGDDILFDYSGNNFLNAGLGNDKLILGDGNSTLAGGSGNDEFVFSNRLSVKTPEGIITSNEIEIKAEVLDFNIFEDKLTFDLGRDTDGDGKRDSFLESEQQLELSFNEYGWAVYSSDEFNIEVTLKGVDQAYVDYMSNNDINIFDFT</sequence>
<dbReference type="InterPro" id="IPR001343">
    <property type="entry name" value="Hemolysn_Ca-bd"/>
</dbReference>
<dbReference type="Gene3D" id="2.150.10.10">
    <property type="entry name" value="Serralysin-like metalloprotease, C-terminal"/>
    <property type="match status" value="2"/>
</dbReference>
<dbReference type="Proteomes" id="UP000315115">
    <property type="component" value="Chromosome 1"/>
</dbReference>
<evidence type="ECO:0000256" key="2">
    <source>
        <dbReference type="ARBA" id="ARBA00022525"/>
    </source>
</evidence>
<organism evidence="4 5">
    <name type="scientific">Vibrio rotiferianus</name>
    <dbReference type="NCBI Taxonomy" id="190895"/>
    <lineage>
        <taxon>Bacteria</taxon>
        <taxon>Pseudomonadati</taxon>
        <taxon>Pseudomonadota</taxon>
        <taxon>Gammaproteobacteria</taxon>
        <taxon>Vibrionales</taxon>
        <taxon>Vibrionaceae</taxon>
        <taxon>Vibrio</taxon>
    </lineage>
</organism>
<dbReference type="RefSeq" id="WP_143692358.1">
    <property type="nucleotide sequence ID" value="NZ_AP019798.1"/>
</dbReference>
<reference evidence="5" key="1">
    <citation type="submission" date="2019-07" db="EMBL/GenBank/DDBJ databases">
        <title>Complete Genome Sequences of Vibrion rotiferianus strain AM7.</title>
        <authorList>
            <person name="Miyazaki K."/>
            <person name="Wiseschart A."/>
            <person name="Pootanakit K."/>
            <person name="Ishimori K."/>
            <person name="Kitahara K."/>
        </authorList>
    </citation>
    <scope>NUCLEOTIDE SEQUENCE [LARGE SCALE GENOMIC DNA]</scope>
    <source>
        <strain evidence="5">AM7</strain>
    </source>
</reference>
<keyword evidence="2" id="KW-0964">Secreted</keyword>